<dbReference type="Proteomes" id="UP000314294">
    <property type="component" value="Unassembled WGS sequence"/>
</dbReference>
<feature type="region of interest" description="Disordered" evidence="1">
    <location>
        <begin position="127"/>
        <end position="168"/>
    </location>
</feature>
<keyword evidence="3" id="KW-1185">Reference proteome</keyword>
<proteinExistence type="predicted"/>
<evidence type="ECO:0000313" key="3">
    <source>
        <dbReference type="Proteomes" id="UP000314294"/>
    </source>
</evidence>
<sequence>MSKVNVCRVEYSHLWVLDNVKSSPPHRKLEVFDRKWRHVSCPPLRAQQACTGCSLLFVFIDAELFDYSKRVRLHVERGRNLGLRRKHSSTEATPPTRRHVLNGARGQSAALLSLGVSEEVSALRALRTSQTGETEGHGGTVWVSGGTPRQRRTPGGGSFTDRNSGGVG</sequence>
<evidence type="ECO:0000313" key="2">
    <source>
        <dbReference type="EMBL" id="TNN61307.1"/>
    </source>
</evidence>
<dbReference type="EMBL" id="SRLO01000318">
    <property type="protein sequence ID" value="TNN61307.1"/>
    <property type="molecule type" value="Genomic_DNA"/>
</dbReference>
<organism evidence="2 3">
    <name type="scientific">Liparis tanakae</name>
    <name type="common">Tanaka's snailfish</name>
    <dbReference type="NCBI Taxonomy" id="230148"/>
    <lineage>
        <taxon>Eukaryota</taxon>
        <taxon>Metazoa</taxon>
        <taxon>Chordata</taxon>
        <taxon>Craniata</taxon>
        <taxon>Vertebrata</taxon>
        <taxon>Euteleostomi</taxon>
        <taxon>Actinopterygii</taxon>
        <taxon>Neopterygii</taxon>
        <taxon>Teleostei</taxon>
        <taxon>Neoteleostei</taxon>
        <taxon>Acanthomorphata</taxon>
        <taxon>Eupercaria</taxon>
        <taxon>Perciformes</taxon>
        <taxon>Cottioidei</taxon>
        <taxon>Cottales</taxon>
        <taxon>Liparidae</taxon>
        <taxon>Liparis</taxon>
    </lineage>
</organism>
<accession>A0A4Z2H5Z6</accession>
<evidence type="ECO:0000256" key="1">
    <source>
        <dbReference type="SAM" id="MobiDB-lite"/>
    </source>
</evidence>
<dbReference type="AlphaFoldDB" id="A0A4Z2H5Z6"/>
<protein>
    <submittedName>
        <fullName evidence="2">Uncharacterized protein</fullName>
    </submittedName>
</protein>
<reference evidence="2 3" key="1">
    <citation type="submission" date="2019-03" db="EMBL/GenBank/DDBJ databases">
        <title>First draft genome of Liparis tanakae, snailfish: a comprehensive survey of snailfish specific genes.</title>
        <authorList>
            <person name="Kim W."/>
            <person name="Song I."/>
            <person name="Jeong J.-H."/>
            <person name="Kim D."/>
            <person name="Kim S."/>
            <person name="Ryu S."/>
            <person name="Song J.Y."/>
            <person name="Lee S.K."/>
        </authorList>
    </citation>
    <scope>NUCLEOTIDE SEQUENCE [LARGE SCALE GENOMIC DNA]</scope>
    <source>
        <tissue evidence="2">Muscle</tissue>
    </source>
</reference>
<gene>
    <name evidence="2" type="ORF">EYF80_028510</name>
</gene>
<name>A0A4Z2H5Z6_9TELE</name>
<comment type="caution">
    <text evidence="2">The sequence shown here is derived from an EMBL/GenBank/DDBJ whole genome shotgun (WGS) entry which is preliminary data.</text>
</comment>